<dbReference type="PANTHER" id="PTHR10472">
    <property type="entry name" value="D-TYROSYL-TRNA TYR DEACYLASE"/>
    <property type="match status" value="1"/>
</dbReference>
<comment type="subunit">
    <text evidence="3">Homodimer.</text>
</comment>
<dbReference type="GO" id="GO:0005737">
    <property type="term" value="C:cytoplasm"/>
    <property type="evidence" value="ECO:0007669"/>
    <property type="project" value="UniProtKB-SubCell"/>
</dbReference>
<keyword evidence="3" id="KW-0694">RNA-binding</keyword>
<comment type="domain">
    <text evidence="3">A Gly-cisPro motif from one monomer fits into the active site of the other monomer to allow specific chiral rejection of L-amino acids.</text>
</comment>
<keyword evidence="3" id="KW-0820">tRNA-binding</keyword>
<dbReference type="PANTHER" id="PTHR10472:SF5">
    <property type="entry name" value="D-AMINOACYL-TRNA DEACYLASE 1"/>
    <property type="match status" value="1"/>
</dbReference>
<dbReference type="SUPFAM" id="SSF69500">
    <property type="entry name" value="DTD-like"/>
    <property type="match status" value="1"/>
</dbReference>
<evidence type="ECO:0000256" key="2">
    <source>
        <dbReference type="ARBA" id="ARBA00022801"/>
    </source>
</evidence>
<evidence type="ECO:0000313" key="7">
    <source>
        <dbReference type="Proteomes" id="UP000285972"/>
    </source>
</evidence>
<evidence type="ECO:0000256" key="3">
    <source>
        <dbReference type="HAMAP-Rule" id="MF_00518"/>
    </source>
</evidence>
<dbReference type="OrthoDB" id="9801395at2"/>
<organism evidence="4 6">
    <name type="scientific">Brenneria goodwinii</name>
    <dbReference type="NCBI Taxonomy" id="1109412"/>
    <lineage>
        <taxon>Bacteria</taxon>
        <taxon>Pseudomonadati</taxon>
        <taxon>Pseudomonadota</taxon>
        <taxon>Gammaproteobacteria</taxon>
        <taxon>Enterobacterales</taxon>
        <taxon>Pectobacteriaceae</taxon>
        <taxon>Brenneria</taxon>
    </lineage>
</organism>
<dbReference type="NCBIfam" id="TIGR00256">
    <property type="entry name" value="D-aminoacyl-tRNA deacylase"/>
    <property type="match status" value="1"/>
</dbReference>
<name>A0A0G4JTP2_9GAMM</name>
<evidence type="ECO:0000313" key="5">
    <source>
        <dbReference type="EMBL" id="RLM27949.1"/>
    </source>
</evidence>
<reference evidence="5 7" key="3">
    <citation type="submission" date="2016-09" db="EMBL/GenBank/DDBJ databases">
        <authorList>
            <person name="Doonan J."/>
            <person name="Pachebat J.A."/>
            <person name="Golyshin P.N."/>
            <person name="Denman S."/>
            <person name="Mcdonald J.E."/>
        </authorList>
    </citation>
    <scope>NUCLEOTIDE SEQUENCE [LARGE SCALE GENOMIC DNA]</scope>
    <source>
        <strain evidence="5 7">FRB141</strain>
    </source>
</reference>
<dbReference type="EC" id="3.1.1.96" evidence="3"/>
<keyword evidence="6" id="KW-1185">Reference proteome</keyword>
<reference evidence="6" key="1">
    <citation type="submission" date="2015-01" db="EMBL/GenBank/DDBJ databases">
        <authorList>
            <person name="Paterson Steve"/>
        </authorList>
    </citation>
    <scope>NUCLEOTIDE SEQUENCE [LARGE SCALE GENOMIC DNA]</scope>
    <source>
        <strain evidence="6">OBR1</strain>
    </source>
</reference>
<dbReference type="HAMAP" id="MF_00518">
    <property type="entry name" value="Deacylase_Dtd"/>
    <property type="match status" value="1"/>
</dbReference>
<sequence length="145" mass="15629">MIALIQRVSSASVTVDGAIVGEIGSGLLVLLGVEQGDNEQKAARLCERVLGYRIFSDDNGKMNLNIRQAGGGVLVVSQFTLVADTQKGMRPGFSRGAHPTEADRLYQYFAGQCREQGVHTETGRFAADMKVALVNDGPVTFWLQV</sequence>
<dbReference type="AlphaFoldDB" id="A0A0G4JTP2"/>
<comment type="catalytic activity">
    <reaction evidence="3">
        <text>glycyl-tRNA(Ala) + H2O = tRNA(Ala) + glycine + H(+)</text>
        <dbReference type="Rhea" id="RHEA:53744"/>
        <dbReference type="Rhea" id="RHEA-COMP:9657"/>
        <dbReference type="Rhea" id="RHEA-COMP:13640"/>
        <dbReference type="ChEBI" id="CHEBI:15377"/>
        <dbReference type="ChEBI" id="CHEBI:15378"/>
        <dbReference type="ChEBI" id="CHEBI:57305"/>
        <dbReference type="ChEBI" id="CHEBI:78442"/>
        <dbReference type="ChEBI" id="CHEBI:78522"/>
    </reaction>
</comment>
<proteinExistence type="inferred from homology"/>
<dbReference type="Pfam" id="PF02580">
    <property type="entry name" value="Tyr_Deacylase"/>
    <property type="match status" value="1"/>
</dbReference>
<dbReference type="RefSeq" id="WP_048636751.1">
    <property type="nucleotide sequence ID" value="NZ_CGIG01000001.1"/>
</dbReference>
<dbReference type="GeneID" id="70908752"/>
<dbReference type="GO" id="GO:0019478">
    <property type="term" value="P:D-amino acid catabolic process"/>
    <property type="evidence" value="ECO:0007669"/>
    <property type="project" value="UniProtKB-UniRule"/>
</dbReference>
<keyword evidence="2 3" id="KW-0378">Hydrolase</keyword>
<keyword evidence="3" id="KW-0963">Cytoplasm</keyword>
<dbReference type="Gene3D" id="3.50.80.10">
    <property type="entry name" value="D-tyrosyl-tRNA(Tyr) deacylase"/>
    <property type="match status" value="1"/>
</dbReference>
<reference evidence="4" key="2">
    <citation type="submission" date="2015-01" db="EMBL/GenBank/DDBJ databases">
        <authorList>
            <person name="Xiang T."/>
            <person name="Song Y."/>
            <person name="Huang L."/>
            <person name="Wang B."/>
            <person name="Wu P."/>
        </authorList>
    </citation>
    <scope>NUCLEOTIDE SEQUENCE [LARGE SCALE GENOMIC DNA]</scope>
    <source>
        <strain evidence="4">OBR1</strain>
    </source>
</reference>
<comment type="similarity">
    <text evidence="1 3">Belongs to the DTD family.</text>
</comment>
<evidence type="ECO:0000256" key="1">
    <source>
        <dbReference type="ARBA" id="ARBA00009673"/>
    </source>
</evidence>
<comment type="function">
    <text evidence="3">An aminoacyl-tRNA editing enzyme that deacylates mischarged D-aminoacyl-tRNAs. Also deacylates mischarged glycyl-tRNA(Ala), protecting cells against glycine mischarging by AlaRS. Acts via tRNA-based rather than protein-based catalysis; rejects L-amino acids rather than detecting D-amino acids in the active site. By recycling D-aminoacyl-tRNA to D-amino acids and free tRNA molecules, this enzyme counteracts the toxicity associated with the formation of D-aminoacyl-tRNA entities in vivo and helps enforce protein L-homochirality.</text>
</comment>
<evidence type="ECO:0000313" key="6">
    <source>
        <dbReference type="Proteomes" id="UP000044377"/>
    </source>
</evidence>
<protein>
    <recommendedName>
        <fullName evidence="3">D-aminoacyl-tRNA deacylase</fullName>
        <shortName evidence="3">DTD</shortName>
        <ecNumber evidence="3">3.1.1.96</ecNumber>
    </recommendedName>
    <alternativeName>
        <fullName evidence="3">Gly-tRNA(Ala) deacylase</fullName>
        <ecNumber evidence="3">3.1.1.-</ecNumber>
    </alternativeName>
</protein>
<dbReference type="STRING" id="1109412.BN1221_01465c"/>
<dbReference type="GO" id="GO:0051500">
    <property type="term" value="F:D-tyrosyl-tRNA(Tyr) deacylase activity"/>
    <property type="evidence" value="ECO:0007669"/>
    <property type="project" value="TreeGrafter"/>
</dbReference>
<dbReference type="GO" id="GO:0043908">
    <property type="term" value="F:Ser(Gly)-tRNA(Ala) hydrolase activity"/>
    <property type="evidence" value="ECO:0007669"/>
    <property type="project" value="UniProtKB-UniRule"/>
</dbReference>
<dbReference type="EMBL" id="MJLX01000009">
    <property type="protein sequence ID" value="RLM27949.1"/>
    <property type="molecule type" value="Genomic_DNA"/>
</dbReference>
<accession>A0A0G4JTP2</accession>
<dbReference type="InterPro" id="IPR003732">
    <property type="entry name" value="Daa-tRNA_deacyls_DTD"/>
</dbReference>
<dbReference type="EC" id="3.1.1.-" evidence="3"/>
<dbReference type="CDD" id="cd00563">
    <property type="entry name" value="Dtyr_deacylase"/>
    <property type="match status" value="1"/>
</dbReference>
<dbReference type="GO" id="GO:0000049">
    <property type="term" value="F:tRNA binding"/>
    <property type="evidence" value="ECO:0007669"/>
    <property type="project" value="UniProtKB-UniRule"/>
</dbReference>
<dbReference type="InterPro" id="IPR023509">
    <property type="entry name" value="DTD-like_sf"/>
</dbReference>
<dbReference type="FunFam" id="3.50.80.10:FF:000001">
    <property type="entry name" value="D-aminoacyl-tRNA deacylase"/>
    <property type="match status" value="1"/>
</dbReference>
<comment type="catalytic activity">
    <reaction evidence="3">
        <text>a D-aminoacyl-tRNA + H2O = a tRNA + a D-alpha-amino acid + H(+)</text>
        <dbReference type="Rhea" id="RHEA:13953"/>
        <dbReference type="Rhea" id="RHEA-COMP:10123"/>
        <dbReference type="Rhea" id="RHEA-COMP:10124"/>
        <dbReference type="ChEBI" id="CHEBI:15377"/>
        <dbReference type="ChEBI" id="CHEBI:15378"/>
        <dbReference type="ChEBI" id="CHEBI:59871"/>
        <dbReference type="ChEBI" id="CHEBI:78442"/>
        <dbReference type="ChEBI" id="CHEBI:79333"/>
        <dbReference type="EC" id="3.1.1.96"/>
    </reaction>
</comment>
<gene>
    <name evidence="3" type="primary">dtd</name>
    <name evidence="5" type="ORF">BIY26_05445</name>
    <name evidence="4" type="ORF">BN1221_01465c</name>
</gene>
<feature type="short sequence motif" description="Gly-cisPro motif, important for rejection of L-amino acids" evidence="3">
    <location>
        <begin position="137"/>
        <end position="138"/>
    </location>
</feature>
<dbReference type="KEGG" id="bgj:AWC36_18205"/>
<evidence type="ECO:0000313" key="4">
    <source>
        <dbReference type="EMBL" id="CPR15358.1"/>
    </source>
</evidence>
<dbReference type="Proteomes" id="UP000044377">
    <property type="component" value="Unassembled WGS sequence"/>
</dbReference>
<comment type="subcellular location">
    <subcellularLocation>
        <location evidence="3">Cytoplasm</location>
    </subcellularLocation>
</comment>
<dbReference type="EMBL" id="CGIG01000001">
    <property type="protein sequence ID" value="CPR15358.1"/>
    <property type="molecule type" value="Genomic_DNA"/>
</dbReference>
<dbReference type="Proteomes" id="UP000285972">
    <property type="component" value="Unassembled WGS sequence"/>
</dbReference>
<dbReference type="GO" id="GO:0106026">
    <property type="term" value="F:Gly-tRNA(Ala) deacylase activity"/>
    <property type="evidence" value="ECO:0007669"/>
    <property type="project" value="UniProtKB-UniRule"/>
</dbReference>